<comment type="caution">
    <text evidence="1">The sequence shown here is derived from an EMBL/GenBank/DDBJ whole genome shotgun (WGS) entry which is preliminary data.</text>
</comment>
<gene>
    <name evidence="1" type="ORF">LY90DRAFT_137820</name>
</gene>
<dbReference type="OrthoDB" id="10537634at2759"/>
<organism evidence="1 2">
    <name type="scientific">Neocallimastix californiae</name>
    <dbReference type="NCBI Taxonomy" id="1754190"/>
    <lineage>
        <taxon>Eukaryota</taxon>
        <taxon>Fungi</taxon>
        <taxon>Fungi incertae sedis</taxon>
        <taxon>Chytridiomycota</taxon>
        <taxon>Chytridiomycota incertae sedis</taxon>
        <taxon>Neocallimastigomycetes</taxon>
        <taxon>Neocallimastigales</taxon>
        <taxon>Neocallimastigaceae</taxon>
        <taxon>Neocallimastix</taxon>
    </lineage>
</organism>
<sequence>MNVDLNWCPCGKQSREDSMYCSDACYLKELASSSTNGTVSNRGLSRHGKNLGRDSFFSSNLSIHNYYNDKRSNLKVPEFKNPYVSQIFTASTNLAFKNRQKYQQSSYKNSKSPFIHANENLNSMASSHSSTGSTIENYFKKPSSLSSHVKIESSTKPKTVIITPERNENAKEKNEIKSSFSRSSYIIEAVYPVQNFNGKSSIAVY</sequence>
<dbReference type="Proteomes" id="UP000193920">
    <property type="component" value="Unassembled WGS sequence"/>
</dbReference>
<keyword evidence="2" id="KW-1185">Reference proteome</keyword>
<evidence type="ECO:0000313" key="2">
    <source>
        <dbReference type="Proteomes" id="UP000193920"/>
    </source>
</evidence>
<dbReference type="EMBL" id="MCOG01000026">
    <property type="protein sequence ID" value="ORY75210.1"/>
    <property type="molecule type" value="Genomic_DNA"/>
</dbReference>
<proteinExistence type="predicted"/>
<name>A0A1Y2EUH5_9FUNG</name>
<reference evidence="1 2" key="1">
    <citation type="submission" date="2016-08" db="EMBL/GenBank/DDBJ databases">
        <title>A Parts List for Fungal Cellulosomes Revealed by Comparative Genomics.</title>
        <authorList>
            <consortium name="DOE Joint Genome Institute"/>
            <person name="Haitjema C.H."/>
            <person name="Gilmore S.P."/>
            <person name="Henske J.K."/>
            <person name="Solomon K.V."/>
            <person name="De Groot R."/>
            <person name="Kuo A."/>
            <person name="Mondo S.J."/>
            <person name="Salamov A.A."/>
            <person name="Labutti K."/>
            <person name="Zhao Z."/>
            <person name="Chiniquy J."/>
            <person name="Barry K."/>
            <person name="Brewer H.M."/>
            <person name="Purvine S.O."/>
            <person name="Wright A.T."/>
            <person name="Boxma B."/>
            <person name="Van Alen T."/>
            <person name="Hackstein J.H."/>
            <person name="Baker S.E."/>
            <person name="Grigoriev I.V."/>
            <person name="O'Malley M.A."/>
        </authorList>
    </citation>
    <scope>NUCLEOTIDE SEQUENCE [LARGE SCALE GENOMIC DNA]</scope>
    <source>
        <strain evidence="1 2">G1</strain>
    </source>
</reference>
<protein>
    <submittedName>
        <fullName evidence="1">Uncharacterized protein</fullName>
    </submittedName>
</protein>
<evidence type="ECO:0000313" key="1">
    <source>
        <dbReference type="EMBL" id="ORY75210.1"/>
    </source>
</evidence>
<dbReference type="AlphaFoldDB" id="A0A1Y2EUH5"/>
<accession>A0A1Y2EUH5</accession>